<dbReference type="Gene3D" id="1.10.20.10">
    <property type="entry name" value="Histone, subunit A"/>
    <property type="match status" value="1"/>
</dbReference>
<dbReference type="SUPFAM" id="SSF47113">
    <property type="entry name" value="Histone-fold"/>
    <property type="match status" value="1"/>
</dbReference>
<dbReference type="InterPro" id="IPR003162">
    <property type="entry name" value="TFIID-31"/>
</dbReference>
<evidence type="ECO:0000256" key="4">
    <source>
        <dbReference type="ARBA" id="ARBA00023163"/>
    </source>
</evidence>
<dbReference type="PANTHER" id="PTHR48068:SF4">
    <property type="entry name" value="TATA-BOX BINDING PROTEIN ASSOCIATED FACTOR 9"/>
    <property type="match status" value="1"/>
</dbReference>
<organism evidence="6 7">
    <name type="scientific">Ramazzottius varieornatus</name>
    <name type="common">Water bear</name>
    <name type="synonym">Tardigrade</name>
    <dbReference type="NCBI Taxonomy" id="947166"/>
    <lineage>
        <taxon>Eukaryota</taxon>
        <taxon>Metazoa</taxon>
        <taxon>Ecdysozoa</taxon>
        <taxon>Tardigrada</taxon>
        <taxon>Eutardigrada</taxon>
        <taxon>Parachela</taxon>
        <taxon>Hypsibioidea</taxon>
        <taxon>Ramazzottiidae</taxon>
        <taxon>Ramazzottius</taxon>
    </lineage>
</organism>
<comment type="similarity">
    <text evidence="2">Belongs to the TAF9 family.</text>
</comment>
<dbReference type="GO" id="GO:0000124">
    <property type="term" value="C:SAGA complex"/>
    <property type="evidence" value="ECO:0007669"/>
    <property type="project" value="TreeGrafter"/>
</dbReference>
<comment type="subcellular location">
    <subcellularLocation>
        <location evidence="1">Nucleus</location>
    </subcellularLocation>
</comment>
<evidence type="ECO:0000256" key="2">
    <source>
        <dbReference type="ARBA" id="ARBA00007646"/>
    </source>
</evidence>
<dbReference type="CDD" id="cd07979">
    <property type="entry name" value="HFD_TAF9"/>
    <property type="match status" value="1"/>
</dbReference>
<accession>A0A1D1VAE8</accession>
<reference evidence="6 7" key="1">
    <citation type="journal article" date="2016" name="Nat. Commun.">
        <title>Extremotolerant tardigrade genome and improved radiotolerance of human cultured cells by tardigrade-unique protein.</title>
        <authorList>
            <person name="Hashimoto T."/>
            <person name="Horikawa D.D."/>
            <person name="Saito Y."/>
            <person name="Kuwahara H."/>
            <person name="Kozuka-Hata H."/>
            <person name="Shin-I T."/>
            <person name="Minakuchi Y."/>
            <person name="Ohishi K."/>
            <person name="Motoyama A."/>
            <person name="Aizu T."/>
            <person name="Enomoto A."/>
            <person name="Kondo K."/>
            <person name="Tanaka S."/>
            <person name="Hara Y."/>
            <person name="Koshikawa S."/>
            <person name="Sagara H."/>
            <person name="Miura T."/>
            <person name="Yokobori S."/>
            <person name="Miyagawa K."/>
            <person name="Suzuki Y."/>
            <person name="Kubo T."/>
            <person name="Oyama M."/>
            <person name="Kohara Y."/>
            <person name="Fujiyama A."/>
            <person name="Arakawa K."/>
            <person name="Katayama T."/>
            <person name="Toyoda A."/>
            <person name="Kunieda T."/>
        </authorList>
    </citation>
    <scope>NUCLEOTIDE SEQUENCE [LARGE SCALE GENOMIC DNA]</scope>
    <source>
        <strain evidence="6 7">YOKOZUNA-1</strain>
    </source>
</reference>
<dbReference type="PANTHER" id="PTHR48068">
    <property type="entry name" value="TAF9 RNA POLYMERASE II, TATA BOX-BINDING PROTEIN (TBP)-ASSOCIATED FACTOR"/>
    <property type="match status" value="1"/>
</dbReference>
<dbReference type="AlphaFoldDB" id="A0A1D1VAE8"/>
<dbReference type="GO" id="GO:0003713">
    <property type="term" value="F:transcription coactivator activity"/>
    <property type="evidence" value="ECO:0007669"/>
    <property type="project" value="TreeGrafter"/>
</dbReference>
<gene>
    <name evidence="6" type="primary">RvY_08105-1</name>
    <name evidence="6" type="synonym">RvY_08105.1</name>
    <name evidence="6" type="ORF">RvY_08105</name>
</gene>
<evidence type="ECO:0008006" key="8">
    <source>
        <dbReference type="Google" id="ProtNLM"/>
    </source>
</evidence>
<evidence type="ECO:0000313" key="6">
    <source>
        <dbReference type="EMBL" id="GAU96697.1"/>
    </source>
</evidence>
<evidence type="ECO:0000256" key="5">
    <source>
        <dbReference type="ARBA" id="ARBA00023242"/>
    </source>
</evidence>
<protein>
    <recommendedName>
        <fullName evidence="8">Transcription initiation factor TFIID subunit 12 domain-containing protein</fullName>
    </recommendedName>
</protein>
<comment type="caution">
    <text evidence="6">The sequence shown here is derived from an EMBL/GenBank/DDBJ whole genome shotgun (WGS) entry which is preliminary data.</text>
</comment>
<dbReference type="Pfam" id="PF02291">
    <property type="entry name" value="TFIID-31kDa"/>
    <property type="match status" value="1"/>
</dbReference>
<dbReference type="OrthoDB" id="341924at2759"/>
<proteinExistence type="inferred from homology"/>
<keyword evidence="5" id="KW-0539">Nucleus</keyword>
<dbReference type="InterPro" id="IPR051431">
    <property type="entry name" value="TFIID_subunit_9"/>
</dbReference>
<dbReference type="STRING" id="947166.A0A1D1VAE8"/>
<sequence length="143" mass="16060">MNPHKTQSIPKAAQDVRRLVEKISGKSVEQGVTERLVDFAYEYVAELLSDARQISQYLGKKEIDAEDVRLAKEMADKEVNYGPRPSKQVLLNIAQKVNEIPLPAVKSTIFGLRLPPDRFCMTTANYQTIDVANNFSHVQNGSK</sequence>
<keyword evidence="4" id="KW-0804">Transcription</keyword>
<dbReference type="InterPro" id="IPR009072">
    <property type="entry name" value="Histone-fold"/>
</dbReference>
<dbReference type="GO" id="GO:0046982">
    <property type="term" value="F:protein heterodimerization activity"/>
    <property type="evidence" value="ECO:0007669"/>
    <property type="project" value="InterPro"/>
</dbReference>
<evidence type="ECO:0000256" key="1">
    <source>
        <dbReference type="ARBA" id="ARBA00004123"/>
    </source>
</evidence>
<keyword evidence="7" id="KW-1185">Reference proteome</keyword>
<evidence type="ECO:0000313" key="7">
    <source>
        <dbReference type="Proteomes" id="UP000186922"/>
    </source>
</evidence>
<dbReference type="Proteomes" id="UP000186922">
    <property type="component" value="Unassembled WGS sequence"/>
</dbReference>
<name>A0A1D1VAE8_RAMVA</name>
<dbReference type="EMBL" id="BDGG01000003">
    <property type="protein sequence ID" value="GAU96697.1"/>
    <property type="molecule type" value="Genomic_DNA"/>
</dbReference>
<dbReference type="GO" id="GO:0051123">
    <property type="term" value="P:RNA polymerase II preinitiation complex assembly"/>
    <property type="evidence" value="ECO:0007669"/>
    <property type="project" value="TreeGrafter"/>
</dbReference>
<dbReference type="GO" id="GO:0016251">
    <property type="term" value="F:RNA polymerase II general transcription initiation factor activity"/>
    <property type="evidence" value="ECO:0007669"/>
    <property type="project" value="TreeGrafter"/>
</dbReference>
<dbReference type="GO" id="GO:0005669">
    <property type="term" value="C:transcription factor TFIID complex"/>
    <property type="evidence" value="ECO:0007669"/>
    <property type="project" value="TreeGrafter"/>
</dbReference>
<evidence type="ECO:0000256" key="3">
    <source>
        <dbReference type="ARBA" id="ARBA00023015"/>
    </source>
</evidence>
<keyword evidence="3" id="KW-0805">Transcription regulation</keyword>